<evidence type="ECO:0000313" key="2">
    <source>
        <dbReference type="Proteomes" id="UP000016927"/>
    </source>
</evidence>
<sequence length="169" mass="20431">MDVLIIVKYLIEQSPDTMKIYVLFKICWVLTINKQIIVKDDVFMMVTDRYIEDYVFLNYSIPNEILFEDDFVKCVRTEEFLCDRYFPKLFFYSFDLSKLKKMAEDFTMVLKCFSKKSEIIFECKIEYRLNTIIFFEFYGADKNILNVKKYCKQVFDVFIISDQLIILNP</sequence>
<proteinExistence type="predicted"/>
<evidence type="ECO:0000313" key="1">
    <source>
        <dbReference type="EMBL" id="EOB11576.1"/>
    </source>
</evidence>
<dbReference type="EMBL" id="KB909956">
    <property type="protein sequence ID" value="EOB11576.1"/>
    <property type="molecule type" value="Genomic_DNA"/>
</dbReference>
<dbReference type="VEuPathDB" id="MicrosporidiaDB:NBO_1049g0001"/>
<accession>R0KLR6</accession>
<dbReference type="HOGENOM" id="CLU_1578978_0_0_1"/>
<organism evidence="1 2">
    <name type="scientific">Nosema bombycis (strain CQ1 / CVCC 102059)</name>
    <name type="common">Microsporidian parasite</name>
    <name type="synonym">Pebrine of silkworm</name>
    <dbReference type="NCBI Taxonomy" id="578461"/>
    <lineage>
        <taxon>Eukaryota</taxon>
        <taxon>Fungi</taxon>
        <taxon>Fungi incertae sedis</taxon>
        <taxon>Microsporidia</taxon>
        <taxon>Nosematidae</taxon>
        <taxon>Nosema</taxon>
    </lineage>
</organism>
<name>R0KLR6_NOSB1</name>
<gene>
    <name evidence="1" type="ORF">NBO_1049g0001</name>
</gene>
<dbReference type="AlphaFoldDB" id="R0KLR6"/>
<dbReference type="Proteomes" id="UP000016927">
    <property type="component" value="Unassembled WGS sequence"/>
</dbReference>
<keyword evidence="2" id="KW-1185">Reference proteome</keyword>
<protein>
    <submittedName>
        <fullName evidence="1">Uncharacterized protein</fullName>
    </submittedName>
</protein>
<reference evidence="1 2" key="1">
    <citation type="journal article" date="2013" name="BMC Genomics">
        <title>Comparative genomics of parasitic silkworm microsporidia reveal an association between genome expansion and host adaptation.</title>
        <authorList>
            <person name="Pan G."/>
            <person name="Xu J."/>
            <person name="Li T."/>
            <person name="Xia Q."/>
            <person name="Liu S.L."/>
            <person name="Zhang G."/>
            <person name="Li S."/>
            <person name="Li C."/>
            <person name="Liu H."/>
            <person name="Yang L."/>
            <person name="Liu T."/>
            <person name="Zhang X."/>
            <person name="Wu Z."/>
            <person name="Fan W."/>
            <person name="Dang X."/>
            <person name="Xiang H."/>
            <person name="Tao M."/>
            <person name="Li Y."/>
            <person name="Hu J."/>
            <person name="Li Z."/>
            <person name="Lin L."/>
            <person name="Luo J."/>
            <person name="Geng L."/>
            <person name="Wang L."/>
            <person name="Long M."/>
            <person name="Wan Y."/>
            <person name="He N."/>
            <person name="Zhang Z."/>
            <person name="Lu C."/>
            <person name="Keeling P.J."/>
            <person name="Wang J."/>
            <person name="Xiang Z."/>
            <person name="Zhou Z."/>
        </authorList>
    </citation>
    <scope>NUCLEOTIDE SEQUENCE [LARGE SCALE GENOMIC DNA]</scope>
    <source>
        <strain evidence="2">CQ1 / CVCC 102059</strain>
    </source>
</reference>